<dbReference type="EMBL" id="LR899010">
    <property type="protein sequence ID" value="CAD7081837.1"/>
    <property type="molecule type" value="Genomic_DNA"/>
</dbReference>
<evidence type="ECO:0000256" key="10">
    <source>
        <dbReference type="SAM" id="Phobius"/>
    </source>
</evidence>
<evidence type="ECO:0008006" key="13">
    <source>
        <dbReference type="Google" id="ProtNLM"/>
    </source>
</evidence>
<keyword evidence="7 10" id="KW-1133">Transmembrane helix</keyword>
<evidence type="ECO:0000313" key="11">
    <source>
        <dbReference type="EMBL" id="CAD7081837.1"/>
    </source>
</evidence>
<evidence type="ECO:0000256" key="5">
    <source>
        <dbReference type="ARBA" id="ARBA00022692"/>
    </source>
</evidence>
<dbReference type="PANTHER" id="PTHR13416">
    <property type="match status" value="1"/>
</dbReference>
<feature type="transmembrane region" description="Helical" evidence="10">
    <location>
        <begin position="323"/>
        <end position="342"/>
    </location>
</feature>
<dbReference type="InParanoid" id="A0A7R8UJT3"/>
<evidence type="ECO:0000256" key="9">
    <source>
        <dbReference type="ARBA" id="ARBA00023242"/>
    </source>
</evidence>
<evidence type="ECO:0000313" key="12">
    <source>
        <dbReference type="Proteomes" id="UP000594454"/>
    </source>
</evidence>
<keyword evidence="9" id="KW-0539">Nucleus</keyword>
<dbReference type="AlphaFoldDB" id="A0A7R8UJT3"/>
<feature type="transmembrane region" description="Helical" evidence="10">
    <location>
        <begin position="349"/>
        <end position="367"/>
    </location>
</feature>
<proteinExistence type="inferred from homology"/>
<feature type="transmembrane region" description="Helical" evidence="10">
    <location>
        <begin position="12"/>
        <end position="30"/>
    </location>
</feature>
<dbReference type="GO" id="GO:0006629">
    <property type="term" value="P:lipid metabolic process"/>
    <property type="evidence" value="ECO:0007669"/>
    <property type="project" value="TreeGrafter"/>
</dbReference>
<dbReference type="GO" id="GO:0005637">
    <property type="term" value="C:nuclear inner membrane"/>
    <property type="evidence" value="ECO:0007669"/>
    <property type="project" value="TreeGrafter"/>
</dbReference>
<dbReference type="GO" id="GO:0005789">
    <property type="term" value="C:endoplasmic reticulum membrane"/>
    <property type="evidence" value="ECO:0007669"/>
    <property type="project" value="UniProtKB-SubCell"/>
</dbReference>
<comment type="subcellular location">
    <subcellularLocation>
        <location evidence="1">Endomembrane system</location>
        <topology evidence="1">Multi-pass membrane protein</topology>
    </subcellularLocation>
    <subcellularLocation>
        <location evidence="3">Endoplasmic reticulum membrane</location>
    </subcellularLocation>
    <subcellularLocation>
        <location evidence="2">Nucleus envelope</location>
    </subcellularLocation>
</comment>
<organism evidence="11 12">
    <name type="scientific">Hermetia illucens</name>
    <name type="common">Black soldier fly</name>
    <dbReference type="NCBI Taxonomy" id="343691"/>
    <lineage>
        <taxon>Eukaryota</taxon>
        <taxon>Metazoa</taxon>
        <taxon>Ecdysozoa</taxon>
        <taxon>Arthropoda</taxon>
        <taxon>Hexapoda</taxon>
        <taxon>Insecta</taxon>
        <taxon>Pterygota</taxon>
        <taxon>Neoptera</taxon>
        <taxon>Endopterygota</taxon>
        <taxon>Diptera</taxon>
        <taxon>Brachycera</taxon>
        <taxon>Stratiomyomorpha</taxon>
        <taxon>Stratiomyidae</taxon>
        <taxon>Hermetiinae</taxon>
        <taxon>Hermetia</taxon>
    </lineage>
</organism>
<keyword evidence="8 10" id="KW-0472">Membrane</keyword>
<dbReference type="GO" id="GO:0071763">
    <property type="term" value="P:nuclear membrane organization"/>
    <property type="evidence" value="ECO:0007669"/>
    <property type="project" value="TreeGrafter"/>
</dbReference>
<evidence type="ECO:0000256" key="2">
    <source>
        <dbReference type="ARBA" id="ARBA00004259"/>
    </source>
</evidence>
<dbReference type="InterPro" id="IPR012430">
    <property type="entry name" value="TMEM43_fam"/>
</dbReference>
<evidence type="ECO:0000256" key="6">
    <source>
        <dbReference type="ARBA" id="ARBA00022824"/>
    </source>
</evidence>
<protein>
    <recommendedName>
        <fullName evidence="13">Transmembrane protein 43</fullName>
    </recommendedName>
</protein>
<name>A0A7R8UJT3_HERIL</name>
<gene>
    <name evidence="11" type="ORF">HERILL_LOCUS4925</name>
</gene>
<dbReference type="OMA" id="NMMALDE"/>
<dbReference type="PANTHER" id="PTHR13416:SF2">
    <property type="entry name" value="TRANSMEMBRANE PROTEIN 43"/>
    <property type="match status" value="1"/>
</dbReference>
<keyword evidence="12" id="KW-1185">Reference proteome</keyword>
<evidence type="ECO:0000256" key="8">
    <source>
        <dbReference type="ARBA" id="ARBA00023136"/>
    </source>
</evidence>
<comment type="similarity">
    <text evidence="4">Belongs to the TMEM43 family.</text>
</comment>
<evidence type="ECO:0000256" key="7">
    <source>
        <dbReference type="ARBA" id="ARBA00022989"/>
    </source>
</evidence>
<dbReference type="FunCoup" id="A0A7R8UJT3">
    <property type="interactions" value="994"/>
</dbReference>
<evidence type="ECO:0000256" key="1">
    <source>
        <dbReference type="ARBA" id="ARBA00004127"/>
    </source>
</evidence>
<sequence length="373" mass="42681">MTLIREFRSCWLIATFGCILFTAGTGILFWNEGRAVHTILSLDEAQNDAITLDPDAEIEETYEGRLVHIKGPILVGEPLTEPDYNIIVMAVKLKRRVQMYQWIEESVEQNYGESMVVETQDRTYYYYRDWRDKLIDSRQFYIQSGHQNPAHFPIESQTQTAEIVSIGRYELGIEAKTRFNNFAELTSDTRPDDSSIKLHLGLYYHSNDIFEPEVGDIRILFSYAGMEGEVYTVVGKLQKGKIVPYETSRKSKILLVYSGELTLKEVFKAEHHVQRLTTWGFRFMGWVLIFFGASCTTSLLHIILNQVCFLSVLAPDPRYPVGANLMVSYSLALIVTSIAWIFHRPWIGAGLLFAAASPFLYCARGFIGYERVS</sequence>
<dbReference type="Proteomes" id="UP000594454">
    <property type="component" value="Chromosome 2"/>
</dbReference>
<accession>A0A7R8UJT3</accession>
<keyword evidence="6" id="KW-0256">Endoplasmic reticulum</keyword>
<dbReference type="OrthoDB" id="410725at2759"/>
<reference evidence="11 12" key="1">
    <citation type="submission" date="2020-11" db="EMBL/GenBank/DDBJ databases">
        <authorList>
            <person name="Wallbank WR R."/>
            <person name="Pardo Diaz C."/>
            <person name="Kozak K."/>
            <person name="Martin S."/>
            <person name="Jiggins C."/>
            <person name="Moest M."/>
            <person name="Warren A I."/>
            <person name="Generalovic N T."/>
            <person name="Byers J.R.P. K."/>
            <person name="Montejo-Kovacevich G."/>
            <person name="Yen C E."/>
        </authorList>
    </citation>
    <scope>NUCLEOTIDE SEQUENCE [LARGE SCALE GENOMIC DNA]</scope>
</reference>
<dbReference type="Pfam" id="PF07787">
    <property type="entry name" value="TMEM43"/>
    <property type="match status" value="1"/>
</dbReference>
<evidence type="ECO:0000256" key="3">
    <source>
        <dbReference type="ARBA" id="ARBA00004586"/>
    </source>
</evidence>
<evidence type="ECO:0000256" key="4">
    <source>
        <dbReference type="ARBA" id="ARBA00006627"/>
    </source>
</evidence>
<feature type="transmembrane region" description="Helical" evidence="10">
    <location>
        <begin position="283"/>
        <end position="303"/>
    </location>
</feature>
<keyword evidence="5 10" id="KW-0812">Transmembrane</keyword>